<keyword evidence="2" id="KW-1185">Reference proteome</keyword>
<keyword evidence="1" id="KW-0560">Oxidoreductase</keyword>
<evidence type="ECO:0000313" key="1">
    <source>
        <dbReference type="EMBL" id="MCW8336383.1"/>
    </source>
</evidence>
<dbReference type="SUPFAM" id="SSF54909">
    <property type="entry name" value="Dimeric alpha+beta barrel"/>
    <property type="match status" value="1"/>
</dbReference>
<accession>A0A9X3CIC2</accession>
<dbReference type="GO" id="GO:0004497">
    <property type="term" value="F:monooxygenase activity"/>
    <property type="evidence" value="ECO:0007669"/>
    <property type="project" value="UniProtKB-KW"/>
</dbReference>
<dbReference type="RefSeq" id="WP_265689468.1">
    <property type="nucleotide sequence ID" value="NZ_JAKRRX010000227.1"/>
</dbReference>
<gene>
    <name evidence="1" type="ORF">MD483_21465</name>
</gene>
<dbReference type="Gene3D" id="3.30.70.100">
    <property type="match status" value="1"/>
</dbReference>
<sequence>MSTIEIVKIRVFDHVTERDFIEANQQVCAFANTQPGFKQRLLSKSDAEHEWIVIAEWESERAAKQAKAAFAQSPQCDALKTMMDPSKSQVFYSDIVLKVPAQES</sequence>
<comment type="caution">
    <text evidence="1">The sequence shown here is derived from an EMBL/GenBank/DDBJ whole genome shotgun (WGS) entry which is preliminary data.</text>
</comment>
<protein>
    <submittedName>
        <fullName evidence="1">Antibiotic biosynthesis monooxygenase</fullName>
    </submittedName>
</protein>
<dbReference type="Proteomes" id="UP001155586">
    <property type="component" value="Unassembled WGS sequence"/>
</dbReference>
<reference evidence="1" key="1">
    <citation type="submission" date="2022-02" db="EMBL/GenBank/DDBJ databases">
        <title>Vibrio sp. nov., a new bacterium isolated from Bohai sea, China.</title>
        <authorList>
            <person name="Yuan Y."/>
        </authorList>
    </citation>
    <scope>NUCLEOTIDE SEQUENCE</scope>
    <source>
        <strain evidence="1">DBSS07</strain>
    </source>
</reference>
<name>A0A9X3CIC2_9VIBR</name>
<dbReference type="InterPro" id="IPR011008">
    <property type="entry name" value="Dimeric_a/b-barrel"/>
</dbReference>
<dbReference type="EMBL" id="JAKRRX010000227">
    <property type="protein sequence ID" value="MCW8336383.1"/>
    <property type="molecule type" value="Genomic_DNA"/>
</dbReference>
<evidence type="ECO:0000313" key="2">
    <source>
        <dbReference type="Proteomes" id="UP001155586"/>
    </source>
</evidence>
<dbReference type="AlphaFoldDB" id="A0A9X3CIC2"/>
<proteinExistence type="predicted"/>
<keyword evidence="1" id="KW-0503">Monooxygenase</keyword>
<organism evidence="1 2">
    <name type="scientific">Vibrio paucivorans</name>
    <dbReference type="NCBI Taxonomy" id="2829489"/>
    <lineage>
        <taxon>Bacteria</taxon>
        <taxon>Pseudomonadati</taxon>
        <taxon>Pseudomonadota</taxon>
        <taxon>Gammaproteobacteria</taxon>
        <taxon>Vibrionales</taxon>
        <taxon>Vibrionaceae</taxon>
        <taxon>Vibrio</taxon>
    </lineage>
</organism>